<reference evidence="1" key="3">
    <citation type="journal article" date="2000" name="Genome Res.">
        <title>RIKEN integrated sequence analysis (RISA) system--384-format sequencing pipeline with 384 multicapillary sequencer.</title>
        <authorList>
            <person name="Shibata K."/>
            <person name="Itoh M."/>
            <person name="Aizawa K."/>
            <person name="Nagaoka S."/>
            <person name="Sasaki N."/>
            <person name="Carninci P."/>
            <person name="Konno H."/>
            <person name="Akiyama J."/>
            <person name="Nishi K."/>
            <person name="Kitsunai T."/>
            <person name="Tashiro H."/>
            <person name="Itoh M."/>
            <person name="Sumi N."/>
            <person name="Ishii Y."/>
            <person name="Nakamura S."/>
            <person name="Hazama M."/>
            <person name="Nishine T."/>
            <person name="Harada A."/>
            <person name="Yamamoto R."/>
            <person name="Matsumoto H."/>
            <person name="Sakaguchi S."/>
            <person name="Ikegami T."/>
            <person name="Kashiwagi K."/>
            <person name="Fujiwake S."/>
            <person name="Inoue K."/>
            <person name="Togawa Y."/>
            <person name="Izawa M."/>
            <person name="Ohara E."/>
            <person name="Watahiki M."/>
            <person name="Yoneda Y."/>
            <person name="Ishikawa T."/>
            <person name="Ozawa K."/>
            <person name="Tanaka T."/>
            <person name="Matsuura S."/>
            <person name="Kawai J."/>
            <person name="Okazaki Y."/>
            <person name="Muramatsu M."/>
            <person name="Inoue Y."/>
            <person name="Kira A."/>
            <person name="Hayashizaki Y."/>
        </authorList>
    </citation>
    <scope>NUCLEOTIDE SEQUENCE</scope>
    <source>
        <strain evidence="1">C57BL/6J</strain>
        <tissue evidence="1">Hypothalamus</tissue>
    </source>
</reference>
<reference evidence="1" key="4">
    <citation type="journal article" date="2001" name="Nature">
        <title>Functional annotation of a full-length mouse cDNA collection.</title>
        <authorList>
            <consortium name="The RIKEN Genome Exploration Research Group Phase II Team and the FANTOM Consortium"/>
        </authorList>
    </citation>
    <scope>NUCLEOTIDE SEQUENCE</scope>
    <source>
        <strain evidence="1">C57BL/6J</strain>
        <tissue evidence="1">Hypothalamus</tissue>
    </source>
</reference>
<reference evidence="1" key="7">
    <citation type="journal article" date="2005" name="Science">
        <title>The Transcriptional Landscape of the Mammalian Genome.</title>
        <authorList>
            <consortium name="The FANTOM Consortium"/>
            <consortium name="Riken Genome Exploration Research Group and Genome Science Group (Genome Network Project Core Group)"/>
        </authorList>
    </citation>
    <scope>NUCLEOTIDE SEQUENCE</scope>
    <source>
        <strain evidence="1">C57BL/6J</strain>
        <tissue evidence="1">Hypothalamus</tissue>
    </source>
</reference>
<dbReference type="iPTMnet" id="Q3UUQ0"/>
<reference evidence="1" key="5">
    <citation type="journal article" date="2002" name="Nature">
        <title>Analysis of the mouse transcriptome based on functional annotation of 60,770 full-length cDNAs.</title>
        <authorList>
            <consortium name="The FANTOM Consortium and the RIKEN Genome Exploration Research Group Phase I and II Team"/>
        </authorList>
    </citation>
    <scope>NUCLEOTIDE SEQUENCE</scope>
    <source>
        <strain evidence="1">C57BL/6J</strain>
        <tissue evidence="1">Hypothalamus</tissue>
    </source>
</reference>
<dbReference type="EMBL" id="AK138193">
    <property type="protein sequence ID" value="BAE23575.1"/>
    <property type="molecule type" value="mRNA"/>
</dbReference>
<evidence type="ECO:0000313" key="1">
    <source>
        <dbReference type="EMBL" id="BAE23575.1"/>
    </source>
</evidence>
<organism evidence="1">
    <name type="scientific">Mus musculus</name>
    <name type="common">Mouse</name>
    <dbReference type="NCBI Taxonomy" id="10090"/>
    <lineage>
        <taxon>Eukaryota</taxon>
        <taxon>Metazoa</taxon>
        <taxon>Chordata</taxon>
        <taxon>Craniata</taxon>
        <taxon>Vertebrata</taxon>
        <taxon>Euteleostomi</taxon>
        <taxon>Mammalia</taxon>
        <taxon>Eutheria</taxon>
        <taxon>Euarchontoglires</taxon>
        <taxon>Glires</taxon>
        <taxon>Rodentia</taxon>
        <taxon>Myomorpha</taxon>
        <taxon>Muroidea</taxon>
        <taxon>Muridae</taxon>
        <taxon>Murinae</taxon>
        <taxon>Mus</taxon>
        <taxon>Mus</taxon>
    </lineage>
</organism>
<dbReference type="AGR" id="MGI:1922294"/>
<reference evidence="1" key="2">
    <citation type="journal article" date="2000" name="Genome Res.">
        <title>Normalization and subtraction of cap-trapper-selected cDNAs to prepare full-length cDNA libraries for rapid discovery of new genes.</title>
        <authorList>
            <person name="Carninci P."/>
            <person name="Shibata Y."/>
            <person name="Hayatsu N."/>
            <person name="Sugahara Y."/>
            <person name="Shibata K."/>
            <person name="Itoh M."/>
            <person name="Konno H."/>
            <person name="Okazaki Y."/>
            <person name="Muramatsu M."/>
            <person name="Hayashizaki Y."/>
        </authorList>
    </citation>
    <scope>NUCLEOTIDE SEQUENCE</scope>
    <source>
        <strain evidence="1">C57BL/6J</strain>
        <tissue evidence="1">Hypothalamus</tissue>
    </source>
</reference>
<reference evidence="1" key="1">
    <citation type="journal article" date="1999" name="Methods Enzymol.">
        <title>High-efficiency full-length cDNA cloning.</title>
        <authorList>
            <person name="Carninci P."/>
            <person name="Hayashizaki Y."/>
        </authorList>
    </citation>
    <scope>NUCLEOTIDE SEQUENCE</scope>
    <source>
        <strain evidence="1">C57BL/6J</strain>
        <tissue evidence="1">Hypothalamus</tissue>
    </source>
</reference>
<dbReference type="PhosphoSitePlus" id="Q3UUQ0"/>
<sequence>MGAAPHCHVPALTSYWRLRLEEDCVQEWGMCQVCQERSCRKARALFCRKQPGSGKAAAEMESRIVPGFVVLFSWNPCRLHPSNCKSGCSWVGIPGVSGKHPLEARLKGHV</sequence>
<protein>
    <submittedName>
        <fullName evidence="1">Uncharacterized protein</fullName>
    </submittedName>
</protein>
<evidence type="ECO:0000313" key="2">
    <source>
        <dbReference type="MGI" id="MGI:1922294"/>
    </source>
</evidence>
<name>Q3UUQ0_MOUSE</name>
<dbReference type="AlphaFoldDB" id="Q3UUQ0"/>
<proteinExistence type="evidence at transcript level"/>
<reference evidence="1" key="8">
    <citation type="journal article" date="2005" name="Science">
        <title>Antisense Transcription in the Mammalian Transcriptome.</title>
        <authorList>
            <consortium name="RIKEN Genome Exploration Research Group and Genome Science Group (Genome Network Project Core Group) and the FANTOM Consortium"/>
        </authorList>
    </citation>
    <scope>NUCLEOTIDE SEQUENCE</scope>
    <source>
        <strain evidence="1">C57BL/6J</strain>
        <tissue evidence="1">Hypothalamus</tissue>
    </source>
</reference>
<gene>
    <name evidence="2" type="primary">4930506A18Rik</name>
</gene>
<accession>Q3UUQ0</accession>
<reference evidence="1" key="6">
    <citation type="submission" date="2004-03" db="EMBL/GenBank/DDBJ databases">
        <authorList>
            <person name="Arakawa T."/>
            <person name="Carninci P."/>
            <person name="Fukuda S."/>
            <person name="Hashizume W."/>
            <person name="Hayashida K."/>
            <person name="Hori F."/>
            <person name="Iida J."/>
            <person name="Imamura K."/>
            <person name="Imotani K."/>
            <person name="Itoh M."/>
            <person name="Kanagawa S."/>
            <person name="Kawai J."/>
            <person name="Kojima M."/>
            <person name="Konno H."/>
            <person name="Murata M."/>
            <person name="Nakamura M."/>
            <person name="Ninomiya N."/>
            <person name="Nishiyori H."/>
            <person name="Nomura K."/>
            <person name="Ohno M."/>
            <person name="Sakazume N."/>
            <person name="Sano H."/>
            <person name="Sasaki D."/>
            <person name="Shibata K."/>
            <person name="Shiraki T."/>
            <person name="Tagami M."/>
            <person name="Tagami Y."/>
            <person name="Waki K."/>
            <person name="Watahiki A."/>
            <person name="Muramatsu M."/>
            <person name="Hayashizaki Y."/>
        </authorList>
    </citation>
    <scope>NUCLEOTIDE SEQUENCE</scope>
    <source>
        <strain evidence="1">C57BL/6J</strain>
        <tissue evidence="1">Hypothalamus</tissue>
    </source>
</reference>
<dbReference type="MGI" id="MGI:1922294">
    <property type="gene designation" value="4930506A18Rik"/>
</dbReference>